<dbReference type="Proteomes" id="UP000537718">
    <property type="component" value="Unassembled WGS sequence"/>
</dbReference>
<dbReference type="InterPro" id="IPR036390">
    <property type="entry name" value="WH_DNA-bd_sf"/>
</dbReference>
<dbReference type="EMBL" id="JACHCF010000014">
    <property type="protein sequence ID" value="MBB5623662.1"/>
    <property type="molecule type" value="Genomic_DNA"/>
</dbReference>
<dbReference type="SUPFAM" id="SSF46785">
    <property type="entry name" value="Winged helix' DNA-binding domain"/>
    <property type="match status" value="1"/>
</dbReference>
<dbReference type="InterPro" id="IPR039422">
    <property type="entry name" value="MarR/SlyA-like"/>
</dbReference>
<name>A0A7W9DLV1_9SPHI</name>
<accession>A0A7W9DLV1</accession>
<dbReference type="PROSITE" id="PS50995">
    <property type="entry name" value="HTH_MARR_2"/>
    <property type="match status" value="1"/>
</dbReference>
<gene>
    <name evidence="2" type="ORF">HDE69_004749</name>
</gene>
<dbReference type="PANTHER" id="PTHR33164">
    <property type="entry name" value="TRANSCRIPTIONAL REGULATOR, MARR FAMILY"/>
    <property type="match status" value="1"/>
</dbReference>
<dbReference type="PRINTS" id="PR00598">
    <property type="entry name" value="HTHMARR"/>
</dbReference>
<comment type="caution">
    <text evidence="2">The sequence shown here is derived from an EMBL/GenBank/DDBJ whole genome shotgun (WGS) entry which is preliminary data.</text>
</comment>
<dbReference type="RefSeq" id="WP_221270752.1">
    <property type="nucleotide sequence ID" value="NZ_JACHCF010000014.1"/>
</dbReference>
<evidence type="ECO:0000259" key="1">
    <source>
        <dbReference type="PROSITE" id="PS50995"/>
    </source>
</evidence>
<evidence type="ECO:0000313" key="3">
    <source>
        <dbReference type="Proteomes" id="UP000537718"/>
    </source>
</evidence>
<protein>
    <submittedName>
        <fullName evidence="2">DNA-binding MarR family transcriptional regulator</fullName>
    </submittedName>
</protein>
<dbReference type="Gene3D" id="1.10.10.10">
    <property type="entry name" value="Winged helix-like DNA-binding domain superfamily/Winged helix DNA-binding domain"/>
    <property type="match status" value="1"/>
</dbReference>
<dbReference type="Pfam" id="PF01047">
    <property type="entry name" value="MarR"/>
    <property type="match status" value="1"/>
</dbReference>
<reference evidence="2 3" key="1">
    <citation type="submission" date="2020-08" db="EMBL/GenBank/DDBJ databases">
        <title>Genomic Encyclopedia of Type Strains, Phase IV (KMG-V): Genome sequencing to study the core and pangenomes of soil and plant-associated prokaryotes.</title>
        <authorList>
            <person name="Whitman W."/>
        </authorList>
    </citation>
    <scope>NUCLEOTIDE SEQUENCE [LARGE SCALE GENOMIC DNA]</scope>
    <source>
        <strain evidence="2 3">MP7CTX6</strain>
    </source>
</reference>
<dbReference type="InterPro" id="IPR036388">
    <property type="entry name" value="WH-like_DNA-bd_sf"/>
</dbReference>
<dbReference type="AlphaFoldDB" id="A0A7W9DLV1"/>
<dbReference type="PANTHER" id="PTHR33164:SF99">
    <property type="entry name" value="MARR FAMILY REGULATORY PROTEIN"/>
    <property type="match status" value="1"/>
</dbReference>
<dbReference type="InterPro" id="IPR000835">
    <property type="entry name" value="HTH_MarR-typ"/>
</dbReference>
<sequence length="143" mass="15800">MFVINPALKTLMNLSKVQAVISRRFDRLNIHGIGFNDFMILYLLQQSTDAKMRRIDLAEQIGLTASGITRMLLPMEKIGLVAREANERDARVSYVVLTSAGKQLFEDAEKTASTLANEIIPALKPKAIKPLTELLTSLGGNIT</sequence>
<organism evidence="2 3">
    <name type="scientific">Pedobacter cryoconitis</name>
    <dbReference type="NCBI Taxonomy" id="188932"/>
    <lineage>
        <taxon>Bacteria</taxon>
        <taxon>Pseudomonadati</taxon>
        <taxon>Bacteroidota</taxon>
        <taxon>Sphingobacteriia</taxon>
        <taxon>Sphingobacteriales</taxon>
        <taxon>Sphingobacteriaceae</taxon>
        <taxon>Pedobacter</taxon>
    </lineage>
</organism>
<dbReference type="GO" id="GO:0006950">
    <property type="term" value="P:response to stress"/>
    <property type="evidence" value="ECO:0007669"/>
    <property type="project" value="TreeGrafter"/>
</dbReference>
<evidence type="ECO:0000313" key="2">
    <source>
        <dbReference type="EMBL" id="MBB5623662.1"/>
    </source>
</evidence>
<dbReference type="GO" id="GO:0003677">
    <property type="term" value="F:DNA binding"/>
    <property type="evidence" value="ECO:0007669"/>
    <property type="project" value="UniProtKB-KW"/>
</dbReference>
<dbReference type="GO" id="GO:0003700">
    <property type="term" value="F:DNA-binding transcription factor activity"/>
    <property type="evidence" value="ECO:0007669"/>
    <property type="project" value="InterPro"/>
</dbReference>
<dbReference type="SMART" id="SM00347">
    <property type="entry name" value="HTH_MARR"/>
    <property type="match status" value="1"/>
</dbReference>
<proteinExistence type="predicted"/>
<feature type="domain" description="HTH marR-type" evidence="1">
    <location>
        <begin position="1"/>
        <end position="140"/>
    </location>
</feature>
<keyword evidence="2" id="KW-0238">DNA-binding</keyword>